<proteinExistence type="predicted"/>
<name>A0A6J5KPG9_9CAUD</name>
<reference evidence="1" key="1">
    <citation type="submission" date="2020-04" db="EMBL/GenBank/DDBJ databases">
        <authorList>
            <person name="Chiriac C."/>
            <person name="Salcher M."/>
            <person name="Ghai R."/>
            <person name="Kavagutti S V."/>
        </authorList>
    </citation>
    <scope>NUCLEOTIDE SEQUENCE</scope>
</reference>
<organism evidence="1">
    <name type="scientific">uncultured Caudovirales phage</name>
    <dbReference type="NCBI Taxonomy" id="2100421"/>
    <lineage>
        <taxon>Viruses</taxon>
        <taxon>Duplodnaviria</taxon>
        <taxon>Heunggongvirae</taxon>
        <taxon>Uroviricota</taxon>
        <taxon>Caudoviricetes</taxon>
        <taxon>Peduoviridae</taxon>
        <taxon>Maltschvirus</taxon>
        <taxon>Maltschvirus maltsch</taxon>
    </lineage>
</organism>
<gene>
    <name evidence="2" type="ORF">UFOVP34_43</name>
    <name evidence="1" type="ORF">UFOVP51_63</name>
</gene>
<dbReference type="EMBL" id="LR796177">
    <property type="protein sequence ID" value="CAB4124188.1"/>
    <property type="molecule type" value="Genomic_DNA"/>
</dbReference>
<dbReference type="EMBL" id="LR797816">
    <property type="protein sequence ID" value="CAB4240917.1"/>
    <property type="molecule type" value="Genomic_DNA"/>
</dbReference>
<sequence length="84" mass="9654">MDFESIVENQKRNSAIINNYLIDDEYLKDLITQLPNKKAQSDPNFNSACIFFHTLCDRIAVKVLELKEIVPIQNGTIEADEIIK</sequence>
<evidence type="ECO:0000313" key="1">
    <source>
        <dbReference type="EMBL" id="CAB4124188.1"/>
    </source>
</evidence>
<accession>A0A6J5KPG9</accession>
<protein>
    <submittedName>
        <fullName evidence="1">Uncharacterized protein</fullName>
    </submittedName>
</protein>
<evidence type="ECO:0000313" key="2">
    <source>
        <dbReference type="EMBL" id="CAB4240917.1"/>
    </source>
</evidence>